<dbReference type="SUPFAM" id="SSF52540">
    <property type="entry name" value="P-loop containing nucleoside triphosphate hydrolases"/>
    <property type="match status" value="1"/>
</dbReference>
<keyword evidence="1" id="KW-0808">Transferase</keyword>
<protein>
    <submittedName>
        <fullName evidence="1">Adenylate kinase</fullName>
    </submittedName>
</protein>
<dbReference type="OrthoDB" id="522106at2759"/>
<dbReference type="InterPro" id="IPR027417">
    <property type="entry name" value="P-loop_NTPase"/>
</dbReference>
<dbReference type="Proteomes" id="UP000070089">
    <property type="component" value="Unassembled WGS sequence"/>
</dbReference>
<name>A0A132NN80_GIAIN</name>
<dbReference type="Gene3D" id="1.20.890.10">
    <property type="entry name" value="cAMP-dependent protein kinase regulatory subunit, dimerization-anchoring domain"/>
    <property type="match status" value="1"/>
</dbReference>
<dbReference type="AlphaFoldDB" id="A0A132NN80"/>
<gene>
    <name evidence="1" type="ORF">QR46_4577</name>
</gene>
<comment type="caution">
    <text evidence="1">The sequence shown here is derived from an EMBL/GenBank/DDBJ whole genome shotgun (WGS) entry which is preliminary data.</text>
</comment>
<evidence type="ECO:0000313" key="2">
    <source>
        <dbReference type="Proteomes" id="UP000070089"/>
    </source>
</evidence>
<keyword evidence="1" id="KW-0418">Kinase</keyword>
<accession>A0A132NN80</accession>
<proteinExistence type="predicted"/>
<organism evidence="1 2">
    <name type="scientific">Giardia duodenalis assemblage B</name>
    <dbReference type="NCBI Taxonomy" id="1394984"/>
    <lineage>
        <taxon>Eukaryota</taxon>
        <taxon>Metamonada</taxon>
        <taxon>Diplomonadida</taxon>
        <taxon>Hexamitidae</taxon>
        <taxon>Giardiinae</taxon>
        <taxon>Giardia</taxon>
    </lineage>
</organism>
<dbReference type="EMBL" id="JXTI01000185">
    <property type="protein sequence ID" value="KWX11461.1"/>
    <property type="molecule type" value="Genomic_DNA"/>
</dbReference>
<dbReference type="GO" id="GO:0016301">
    <property type="term" value="F:kinase activity"/>
    <property type="evidence" value="ECO:0007669"/>
    <property type="project" value="UniProtKB-KW"/>
</dbReference>
<sequence>MAAKITDDAIVKYLEEQQIYIKLQKAMEALAIHKPDNPCGFLKDYFDPTKESCKATHRVIVLGPPCSGKSTMCKCLSEKLSARLICAERSNQTLGSTEVIESVRTQLQQCSNDSWILDDFPSSELEAFSLRISPDCLPTVVIDLQLPLETVLSRAKTEAERDQLKKRYDVYKINRPAYFKVFEYCIRVIDCTDLSLQDIEARVMAIITGAGTLKTSSNEVLPRGPAIIDEKAEKIAYTMSRAPNTRPAIESVN</sequence>
<dbReference type="VEuPathDB" id="GiardiaDB:QR46_4577"/>
<evidence type="ECO:0000313" key="1">
    <source>
        <dbReference type="EMBL" id="KWX11461.1"/>
    </source>
</evidence>
<dbReference type="SUPFAM" id="SSF47391">
    <property type="entry name" value="Dimerization-anchoring domain of cAMP-dependent PK regulatory subunit"/>
    <property type="match status" value="1"/>
</dbReference>
<dbReference type="Pfam" id="PF13238">
    <property type="entry name" value="AAA_18"/>
    <property type="match status" value="1"/>
</dbReference>
<dbReference type="Gene3D" id="3.40.50.300">
    <property type="entry name" value="P-loop containing nucleotide triphosphate hydrolases"/>
    <property type="match status" value="1"/>
</dbReference>
<reference evidence="1 2" key="1">
    <citation type="journal article" date="2015" name="Mol. Biochem. Parasitol.">
        <title>Identification of polymorphic genes for use in assemblage B genotyping assays through comparative genomics of multiple assemblage B Giardia duodenalis isolates.</title>
        <authorList>
            <person name="Wielinga C."/>
            <person name="Thompson R.C."/>
            <person name="Monis P."/>
            <person name="Ryan U."/>
        </authorList>
    </citation>
    <scope>NUCLEOTIDE SEQUENCE [LARGE SCALE GENOMIC DNA]</scope>
    <source>
        <strain evidence="1 2">BAH15c1</strain>
    </source>
</reference>